<accession>A0ABU9VFV4</accession>
<name>A0ABU9VFV4_9BACI</name>
<reference evidence="1 2" key="1">
    <citation type="submission" date="2024-03" db="EMBL/GenBank/DDBJ databases">
        <title>Bacilli Hybrid Assemblies.</title>
        <authorList>
            <person name="Kovac J."/>
        </authorList>
    </citation>
    <scope>NUCLEOTIDE SEQUENCE [LARGE SCALE GENOMIC DNA]</scope>
    <source>
        <strain evidence="1 2">FSL R7-0666</strain>
    </source>
</reference>
<gene>
    <name evidence="1" type="ORF">MKY91_06385</name>
</gene>
<proteinExistence type="predicted"/>
<dbReference type="RefSeq" id="WP_203090346.1">
    <property type="nucleotide sequence ID" value="NZ_JAEUZA010000005.1"/>
</dbReference>
<dbReference type="EMBL" id="JBCITK010000001">
    <property type="protein sequence ID" value="MEN0642788.1"/>
    <property type="molecule type" value="Genomic_DNA"/>
</dbReference>
<protein>
    <submittedName>
        <fullName evidence="1">Uncharacterized protein</fullName>
    </submittedName>
</protein>
<organism evidence="1 2">
    <name type="scientific">Alkalicoccobacillus gibsonii</name>
    <dbReference type="NCBI Taxonomy" id="79881"/>
    <lineage>
        <taxon>Bacteria</taxon>
        <taxon>Bacillati</taxon>
        <taxon>Bacillota</taxon>
        <taxon>Bacilli</taxon>
        <taxon>Bacillales</taxon>
        <taxon>Bacillaceae</taxon>
        <taxon>Alkalicoccobacillus</taxon>
    </lineage>
</organism>
<keyword evidence="2" id="KW-1185">Reference proteome</keyword>
<evidence type="ECO:0000313" key="1">
    <source>
        <dbReference type="EMBL" id="MEN0642788.1"/>
    </source>
</evidence>
<comment type="caution">
    <text evidence="1">The sequence shown here is derived from an EMBL/GenBank/DDBJ whole genome shotgun (WGS) entry which is preliminary data.</text>
</comment>
<sequence length="47" mass="5446">MNRKDKLAASHTVSVQFDQLAFATQFLFQTQRNRVTCNLDGAIYSYF</sequence>
<dbReference type="Proteomes" id="UP001418796">
    <property type="component" value="Unassembled WGS sequence"/>
</dbReference>
<evidence type="ECO:0000313" key="2">
    <source>
        <dbReference type="Proteomes" id="UP001418796"/>
    </source>
</evidence>